<organism evidence="2 3">
    <name type="scientific">Salix viminalis</name>
    <name type="common">Common osier</name>
    <name type="synonym">Basket willow</name>
    <dbReference type="NCBI Taxonomy" id="40686"/>
    <lineage>
        <taxon>Eukaryota</taxon>
        <taxon>Viridiplantae</taxon>
        <taxon>Streptophyta</taxon>
        <taxon>Embryophyta</taxon>
        <taxon>Tracheophyta</taxon>
        <taxon>Spermatophyta</taxon>
        <taxon>Magnoliopsida</taxon>
        <taxon>eudicotyledons</taxon>
        <taxon>Gunneridae</taxon>
        <taxon>Pentapetalae</taxon>
        <taxon>rosids</taxon>
        <taxon>fabids</taxon>
        <taxon>Malpighiales</taxon>
        <taxon>Salicaceae</taxon>
        <taxon>Saliceae</taxon>
        <taxon>Salix</taxon>
    </lineage>
</organism>
<evidence type="ECO:0000256" key="1">
    <source>
        <dbReference type="SAM" id="MobiDB-lite"/>
    </source>
</evidence>
<dbReference type="Proteomes" id="UP001151529">
    <property type="component" value="Chromosome 2"/>
</dbReference>
<name>A0A9Q0UJ50_SALVM</name>
<evidence type="ECO:0000313" key="3">
    <source>
        <dbReference type="Proteomes" id="UP001151529"/>
    </source>
</evidence>
<comment type="caution">
    <text evidence="2">The sequence shown here is derived from an EMBL/GenBank/DDBJ whole genome shotgun (WGS) entry which is preliminary data.</text>
</comment>
<proteinExistence type="predicted"/>
<keyword evidence="3" id="KW-1185">Reference proteome</keyword>
<reference evidence="2" key="1">
    <citation type="submission" date="2022-11" db="EMBL/GenBank/DDBJ databases">
        <authorList>
            <person name="Hyden B.L."/>
            <person name="Feng K."/>
            <person name="Yates T."/>
            <person name="Jawdy S."/>
            <person name="Smart L.B."/>
            <person name="Muchero W."/>
        </authorList>
    </citation>
    <scope>NUCLEOTIDE SEQUENCE</scope>
    <source>
        <tissue evidence="2">Shoot tip</tissue>
    </source>
</reference>
<sequence length="117" mass="13089">MARDCDVLGGQDNQRTIGGVCYDGTQGENAKVGEKGRLVFSVHGIPRRKRMESGKRTTQLLGDAAVFAARSIVKPRQLFAQKVKKDARGSSRPRRAADSNRRQMVHKETKKLYEFNV</sequence>
<feature type="compositionally biased region" description="Basic and acidic residues" evidence="1">
    <location>
        <begin position="83"/>
        <end position="108"/>
    </location>
</feature>
<dbReference type="OrthoDB" id="10411154at2759"/>
<dbReference type="AlphaFoldDB" id="A0A9Q0UJ50"/>
<feature type="region of interest" description="Disordered" evidence="1">
    <location>
        <begin position="80"/>
        <end position="108"/>
    </location>
</feature>
<accession>A0A9Q0UJ50</accession>
<evidence type="ECO:0000313" key="2">
    <source>
        <dbReference type="EMBL" id="KAJ6731074.1"/>
    </source>
</evidence>
<gene>
    <name evidence="2" type="ORF">OIU85_021807</name>
</gene>
<reference evidence="2" key="2">
    <citation type="journal article" date="2023" name="Int. J. Mol. Sci.">
        <title>De Novo Assembly and Annotation of 11 Diverse Shrub Willow (Salix) Genomes Reveals Novel Gene Organization in Sex-Linked Regions.</title>
        <authorList>
            <person name="Hyden B."/>
            <person name="Feng K."/>
            <person name="Yates T.B."/>
            <person name="Jawdy S."/>
            <person name="Cereghino C."/>
            <person name="Smart L.B."/>
            <person name="Muchero W."/>
        </authorList>
    </citation>
    <scope>NUCLEOTIDE SEQUENCE [LARGE SCALE GENOMIC DNA]</scope>
    <source>
        <tissue evidence="2">Shoot tip</tissue>
    </source>
</reference>
<protein>
    <submittedName>
        <fullName evidence="2">Uncharacterized protein</fullName>
    </submittedName>
</protein>
<dbReference type="EMBL" id="JAPFFL010000004">
    <property type="protein sequence ID" value="KAJ6731074.1"/>
    <property type="molecule type" value="Genomic_DNA"/>
</dbReference>